<name>A0A1S1V6L6_9FIRM</name>
<dbReference type="AlphaFoldDB" id="A0A1S1V6L6"/>
<dbReference type="Proteomes" id="UP000180254">
    <property type="component" value="Unassembled WGS sequence"/>
</dbReference>
<evidence type="ECO:0000256" key="1">
    <source>
        <dbReference type="SAM" id="Coils"/>
    </source>
</evidence>
<dbReference type="RefSeq" id="WP_071062942.1">
    <property type="nucleotide sequence ID" value="NZ_MKIE01000004.1"/>
</dbReference>
<feature type="coiled-coil region" evidence="1">
    <location>
        <begin position="94"/>
        <end position="128"/>
    </location>
</feature>
<protein>
    <submittedName>
        <fullName evidence="2">Uncharacterized protein</fullName>
    </submittedName>
</protein>
<sequence length="144" mass="17178">MDKTDYKPNWIFYEQHKNEKLVLNSSLSIATPVTPKKIIKDALKKTSIVSDIYEEGKNKGKKEGYERASCEYKDKLLKQAEVFLSQSNDFKEEKAEYEKLLYEYETHISELEQKKHKSKQEMDYLSEMMSMERKLVKLQSTWEF</sequence>
<dbReference type="STRING" id="39480.EUAN_13460"/>
<reference evidence="2 3" key="1">
    <citation type="submission" date="2016-09" db="EMBL/GenBank/DDBJ databases">
        <title>Genome sequence of Eubacterium angustum.</title>
        <authorList>
            <person name="Poehlein A."/>
            <person name="Daniel R."/>
        </authorList>
    </citation>
    <scope>NUCLEOTIDE SEQUENCE [LARGE SCALE GENOMIC DNA]</scope>
    <source>
        <strain evidence="2 3">DSM 1989</strain>
    </source>
</reference>
<proteinExistence type="predicted"/>
<evidence type="ECO:0000313" key="2">
    <source>
        <dbReference type="EMBL" id="OHW62276.1"/>
    </source>
</evidence>
<accession>A0A1S1V6L6</accession>
<organism evidence="2 3">
    <name type="scientific">Andreesenia angusta</name>
    <dbReference type="NCBI Taxonomy" id="39480"/>
    <lineage>
        <taxon>Bacteria</taxon>
        <taxon>Bacillati</taxon>
        <taxon>Bacillota</taxon>
        <taxon>Tissierellia</taxon>
        <taxon>Tissierellales</taxon>
        <taxon>Gottschalkiaceae</taxon>
        <taxon>Andreesenia</taxon>
    </lineage>
</organism>
<comment type="caution">
    <text evidence="2">The sequence shown here is derived from an EMBL/GenBank/DDBJ whole genome shotgun (WGS) entry which is preliminary data.</text>
</comment>
<dbReference type="EMBL" id="MKIE01000004">
    <property type="protein sequence ID" value="OHW62276.1"/>
    <property type="molecule type" value="Genomic_DNA"/>
</dbReference>
<evidence type="ECO:0000313" key="3">
    <source>
        <dbReference type="Proteomes" id="UP000180254"/>
    </source>
</evidence>
<keyword evidence="3" id="KW-1185">Reference proteome</keyword>
<keyword evidence="1" id="KW-0175">Coiled coil</keyword>
<gene>
    <name evidence="2" type="ORF">EUAN_13460</name>
</gene>